<dbReference type="Proteomes" id="UP000431080">
    <property type="component" value="Unassembled WGS sequence"/>
</dbReference>
<evidence type="ECO:0000259" key="4">
    <source>
        <dbReference type="PROSITE" id="PS50956"/>
    </source>
</evidence>
<protein>
    <submittedName>
        <fullName evidence="5">Winged helix-turn-helix transcriptional regulator</fullName>
    </submittedName>
</protein>
<dbReference type="Gene3D" id="1.10.10.10">
    <property type="entry name" value="Winged helix-like DNA-binding domain superfamily/Winged helix DNA-binding domain"/>
    <property type="match status" value="1"/>
</dbReference>
<dbReference type="SMART" id="SM00344">
    <property type="entry name" value="HTH_ASNC"/>
    <property type="match status" value="1"/>
</dbReference>
<name>A0A6I2FA86_9MICO</name>
<dbReference type="InterPro" id="IPR019885">
    <property type="entry name" value="Tscrpt_reg_HTH_AsnC-type_CS"/>
</dbReference>
<dbReference type="AlphaFoldDB" id="A0A6I2FA86"/>
<evidence type="ECO:0000256" key="2">
    <source>
        <dbReference type="ARBA" id="ARBA00023125"/>
    </source>
</evidence>
<dbReference type="InterPro" id="IPR019887">
    <property type="entry name" value="Tscrpt_reg_AsnC/Lrp_C"/>
</dbReference>
<reference evidence="5 6" key="1">
    <citation type="submission" date="2019-10" db="EMBL/GenBank/DDBJ databases">
        <authorList>
            <person name="Nie G."/>
            <person name="Ming H."/>
            <person name="Yi B."/>
        </authorList>
    </citation>
    <scope>NUCLEOTIDE SEQUENCE [LARGE SCALE GENOMIC DNA]</scope>
    <source>
        <strain evidence="5 6">CFH 90414</strain>
    </source>
</reference>
<dbReference type="PROSITE" id="PS50956">
    <property type="entry name" value="HTH_ASNC_2"/>
    <property type="match status" value="1"/>
</dbReference>
<dbReference type="PROSITE" id="PS00519">
    <property type="entry name" value="HTH_ASNC_1"/>
    <property type="match status" value="1"/>
</dbReference>
<dbReference type="SUPFAM" id="SSF54909">
    <property type="entry name" value="Dimeric alpha+beta barrel"/>
    <property type="match status" value="1"/>
</dbReference>
<dbReference type="GO" id="GO:0005829">
    <property type="term" value="C:cytosol"/>
    <property type="evidence" value="ECO:0007669"/>
    <property type="project" value="TreeGrafter"/>
</dbReference>
<dbReference type="InterPro" id="IPR036390">
    <property type="entry name" value="WH_DNA-bd_sf"/>
</dbReference>
<dbReference type="Pfam" id="PF01037">
    <property type="entry name" value="AsnC_trans_reg"/>
    <property type="match status" value="1"/>
</dbReference>
<proteinExistence type="predicted"/>
<dbReference type="RefSeq" id="WP_153683733.1">
    <property type="nucleotide sequence ID" value="NZ_WJIF01000002.1"/>
</dbReference>
<evidence type="ECO:0000256" key="1">
    <source>
        <dbReference type="ARBA" id="ARBA00023015"/>
    </source>
</evidence>
<gene>
    <name evidence="5" type="ORF">GE115_05390</name>
</gene>
<dbReference type="PRINTS" id="PR00033">
    <property type="entry name" value="HTHASNC"/>
</dbReference>
<dbReference type="GO" id="GO:0043200">
    <property type="term" value="P:response to amino acid"/>
    <property type="evidence" value="ECO:0007669"/>
    <property type="project" value="TreeGrafter"/>
</dbReference>
<comment type="caution">
    <text evidence="5">The sequence shown here is derived from an EMBL/GenBank/DDBJ whole genome shotgun (WGS) entry which is preliminary data.</text>
</comment>
<dbReference type="PANTHER" id="PTHR30154">
    <property type="entry name" value="LEUCINE-RESPONSIVE REGULATORY PROTEIN"/>
    <property type="match status" value="1"/>
</dbReference>
<dbReference type="EMBL" id="WJIF01000002">
    <property type="protein sequence ID" value="MRG59306.1"/>
    <property type="molecule type" value="Genomic_DNA"/>
</dbReference>
<accession>A0A6I2FA86</accession>
<dbReference type="GO" id="GO:0043565">
    <property type="term" value="F:sequence-specific DNA binding"/>
    <property type="evidence" value="ECO:0007669"/>
    <property type="project" value="InterPro"/>
</dbReference>
<dbReference type="PANTHER" id="PTHR30154:SF34">
    <property type="entry name" value="TRANSCRIPTIONAL REGULATOR AZLB"/>
    <property type="match status" value="1"/>
</dbReference>
<dbReference type="Pfam" id="PF13412">
    <property type="entry name" value="HTH_24"/>
    <property type="match status" value="1"/>
</dbReference>
<dbReference type="SUPFAM" id="SSF46785">
    <property type="entry name" value="Winged helix' DNA-binding domain"/>
    <property type="match status" value="1"/>
</dbReference>
<dbReference type="InterPro" id="IPR011008">
    <property type="entry name" value="Dimeric_a/b-barrel"/>
</dbReference>
<dbReference type="InterPro" id="IPR000485">
    <property type="entry name" value="AsnC-type_HTH_dom"/>
</dbReference>
<feature type="domain" description="HTH asnC-type" evidence="4">
    <location>
        <begin position="1"/>
        <end position="64"/>
    </location>
</feature>
<evidence type="ECO:0000256" key="3">
    <source>
        <dbReference type="ARBA" id="ARBA00023163"/>
    </source>
</evidence>
<keyword evidence="1" id="KW-0805">Transcription regulation</keyword>
<dbReference type="InterPro" id="IPR036388">
    <property type="entry name" value="WH-like_DNA-bd_sf"/>
</dbReference>
<organism evidence="5 6">
    <name type="scientific">Agromyces agglutinans</name>
    <dbReference type="NCBI Taxonomy" id="2662258"/>
    <lineage>
        <taxon>Bacteria</taxon>
        <taxon>Bacillati</taxon>
        <taxon>Actinomycetota</taxon>
        <taxon>Actinomycetes</taxon>
        <taxon>Micrococcales</taxon>
        <taxon>Microbacteriaceae</taxon>
        <taxon>Agromyces</taxon>
    </lineage>
</organism>
<keyword evidence="2" id="KW-0238">DNA-binding</keyword>
<evidence type="ECO:0000313" key="6">
    <source>
        <dbReference type="Proteomes" id="UP000431080"/>
    </source>
</evidence>
<keyword evidence="3" id="KW-0804">Transcription</keyword>
<dbReference type="InterPro" id="IPR019888">
    <property type="entry name" value="Tscrpt_reg_AsnC-like"/>
</dbReference>
<dbReference type="Gene3D" id="3.30.70.920">
    <property type="match status" value="1"/>
</dbReference>
<sequence length="145" mass="16293">MEPDALDRAILAELRRDGRASMSDIAARVNTSRANAYARVKRLTDSGVIRGFTVRTDAVQEGLHSTAYVSMQVAQADWQDLRTRLAGIPEVRHASLIGGDFDVLLLVRARDNRDLRRVVLEELQAIPSVRSTRTFLVYEELETIE</sequence>
<evidence type="ECO:0000313" key="5">
    <source>
        <dbReference type="EMBL" id="MRG59306.1"/>
    </source>
</evidence>
<keyword evidence="6" id="KW-1185">Reference proteome</keyword>